<dbReference type="EMBL" id="GQ140628">
    <property type="protein sequence ID" value="ACY56326.1"/>
    <property type="molecule type" value="Genomic_RNA"/>
</dbReference>
<dbReference type="RefSeq" id="YP_003288792.1">
    <property type="nucleotide sequence ID" value="NC_013471.1"/>
</dbReference>
<evidence type="ECO:0000313" key="2">
    <source>
        <dbReference type="Proteomes" id="UP000243866"/>
    </source>
</evidence>
<dbReference type="KEGG" id="vg:8560149"/>
<accession>D0TZ33</accession>
<protein>
    <submittedName>
        <fullName evidence="1">Uncharacterized protein</fullName>
    </submittedName>
</protein>
<reference evidence="1 2" key="1">
    <citation type="journal article" date="2009" name="Arch. Virol.">
        <title>Complete nucleotide sequence of double-stranded RNA viruses from Fusarium graminearum strain DK3.</title>
        <authorList>
            <person name="Yu J."/>
            <person name="Kwon S.J."/>
            <person name="Lee K.M."/>
            <person name="Son M."/>
            <person name="Kim K.H."/>
        </authorList>
    </citation>
    <scope>NUCLEOTIDE SEQUENCE [LARGE SCALE GENOMIC DNA]</scope>
</reference>
<evidence type="ECO:0000313" key="1">
    <source>
        <dbReference type="EMBL" id="ACY56326.1"/>
    </source>
</evidence>
<keyword evidence="2" id="KW-1185">Reference proteome</keyword>
<dbReference type="Proteomes" id="UP000243866">
    <property type="component" value="Genome"/>
</dbReference>
<name>D0TZ33_9VIRU</name>
<organism evidence="1 2">
    <name type="scientific">Fusarium graminearum dsRNA mycovirus 4</name>
    <dbReference type="NCBI Taxonomy" id="687918"/>
    <lineage>
        <taxon>Viruses</taxon>
        <taxon>Riboviria</taxon>
        <taxon>Orthornavirae</taxon>
        <taxon>Pisuviricota</taxon>
        <taxon>Duplopiviricetes</taxon>
        <taxon>Durnavirales</taxon>
        <taxon>Curvulaviridae</taxon>
        <taxon>Orthocurvulavirus</taxon>
        <taxon>Orthocurvulavirus fusarii</taxon>
        <taxon>Fusarium graminearum orthocurvulavirus</taxon>
    </lineage>
</organism>
<proteinExistence type="predicted"/>
<dbReference type="GeneID" id="8560149"/>
<sequence>MREILYHMWEGDMHGLLRLVTRTLESEAESDNGDEEQWIGSTMVPGYPALPARRADYGRPFLDVLRWATNAAVAQGYATAQRIVEQDPDQDRELECLEVVQDAMVTGDGRFRDQWVFL</sequence>